<name>A0A150PI27_SORCE</name>
<dbReference type="EMBL" id="JELX01002535">
    <property type="protein sequence ID" value="KYF55088.1"/>
    <property type="molecule type" value="Genomic_DNA"/>
</dbReference>
<evidence type="ECO:0000313" key="1">
    <source>
        <dbReference type="EMBL" id="KYF55088.1"/>
    </source>
</evidence>
<dbReference type="InterPro" id="IPR016187">
    <property type="entry name" value="CTDL_fold"/>
</dbReference>
<gene>
    <name evidence="1" type="ORF">BE04_11350</name>
</gene>
<dbReference type="Gene3D" id="3.90.1580.10">
    <property type="entry name" value="paralog of FGE (formylglycine-generating enzyme)"/>
    <property type="match status" value="1"/>
</dbReference>
<comment type="caution">
    <text evidence="1">The sequence shown here is derived from an EMBL/GenBank/DDBJ whole genome shotgun (WGS) entry which is preliminary data.</text>
</comment>
<dbReference type="AlphaFoldDB" id="A0A150PI27"/>
<accession>A0A150PI27</accession>
<dbReference type="SUPFAM" id="SSF56436">
    <property type="entry name" value="C-type lectin-like"/>
    <property type="match status" value="1"/>
</dbReference>
<evidence type="ECO:0000313" key="2">
    <source>
        <dbReference type="Proteomes" id="UP000075604"/>
    </source>
</evidence>
<dbReference type="Proteomes" id="UP000075604">
    <property type="component" value="Unassembled WGS sequence"/>
</dbReference>
<dbReference type="InterPro" id="IPR042095">
    <property type="entry name" value="SUMF_sf"/>
</dbReference>
<organism evidence="1 2">
    <name type="scientific">Sorangium cellulosum</name>
    <name type="common">Polyangium cellulosum</name>
    <dbReference type="NCBI Taxonomy" id="56"/>
    <lineage>
        <taxon>Bacteria</taxon>
        <taxon>Pseudomonadati</taxon>
        <taxon>Myxococcota</taxon>
        <taxon>Polyangia</taxon>
        <taxon>Polyangiales</taxon>
        <taxon>Polyangiaceae</taxon>
        <taxon>Sorangium</taxon>
    </lineage>
</organism>
<proteinExistence type="predicted"/>
<reference evidence="1 2" key="1">
    <citation type="submission" date="2014-02" db="EMBL/GenBank/DDBJ databases">
        <title>The small core and large imbalanced accessory genome model reveals a collaborative survival strategy of Sorangium cellulosum strains in nature.</title>
        <authorList>
            <person name="Han K."/>
            <person name="Peng R."/>
            <person name="Blom J."/>
            <person name="Li Y.-Z."/>
        </authorList>
    </citation>
    <scope>NUCLEOTIDE SEQUENCE [LARGE SCALE GENOMIC DNA]</scope>
    <source>
        <strain evidence="1 2">So0157-18</strain>
    </source>
</reference>
<sequence>MLGRPSAEWTLDVDGPYLDPCRDCAKIEGGGARVIRGGSWWQPGTEDISTLLRESWDPADLTDALGVRCARRL</sequence>
<protein>
    <recommendedName>
        <fullName evidence="3">Sulfatase-modifying factor enzyme domain-containing protein</fullName>
    </recommendedName>
</protein>
<evidence type="ECO:0008006" key="3">
    <source>
        <dbReference type="Google" id="ProtNLM"/>
    </source>
</evidence>